<dbReference type="EnsemblPlants" id="KEH26010">
    <property type="protein sequence ID" value="KEH26010"/>
    <property type="gene ID" value="MTR_6g039460"/>
</dbReference>
<accession>A0A072UJJ9</accession>
<dbReference type="Proteomes" id="UP000002051">
    <property type="component" value="Chromosome 6"/>
</dbReference>
<dbReference type="EMBL" id="CM001222">
    <property type="protein sequence ID" value="KEH26010.1"/>
    <property type="molecule type" value="Genomic_DNA"/>
</dbReference>
<dbReference type="AlphaFoldDB" id="A0A072UJJ9"/>
<dbReference type="STRING" id="3880.A0A072UJJ9"/>
<evidence type="ECO:0000259" key="1">
    <source>
        <dbReference type="PROSITE" id="PS50181"/>
    </source>
</evidence>
<reference evidence="3" key="3">
    <citation type="submission" date="2015-04" db="UniProtKB">
        <authorList>
            <consortium name="EnsemblPlants"/>
        </authorList>
    </citation>
    <scope>IDENTIFICATION</scope>
    <source>
        <strain evidence="3">cv. Jemalong A17</strain>
    </source>
</reference>
<gene>
    <name evidence="2" type="ordered locus">MTR_6g039460</name>
</gene>
<dbReference type="InterPro" id="IPR036047">
    <property type="entry name" value="F-box-like_dom_sf"/>
</dbReference>
<dbReference type="PANTHER" id="PTHR31482:SF9">
    <property type="entry name" value="F-BOX PLANT-LIKE PROTEIN"/>
    <property type="match status" value="1"/>
</dbReference>
<dbReference type="PROSITE" id="PS50181">
    <property type="entry name" value="FBOX"/>
    <property type="match status" value="1"/>
</dbReference>
<dbReference type="HOGENOM" id="CLU_035285_0_0_1"/>
<proteinExistence type="predicted"/>
<dbReference type="PANTHER" id="PTHR31482">
    <property type="entry name" value="ESTS AU081301(E20138)"/>
    <property type="match status" value="1"/>
</dbReference>
<evidence type="ECO:0000313" key="4">
    <source>
        <dbReference type="Proteomes" id="UP000002051"/>
    </source>
</evidence>
<keyword evidence="4" id="KW-1185">Reference proteome</keyword>
<feature type="domain" description="F-box" evidence="1">
    <location>
        <begin position="18"/>
        <end position="64"/>
    </location>
</feature>
<evidence type="ECO:0000313" key="3">
    <source>
        <dbReference type="EnsemblPlants" id="KEH26010"/>
    </source>
</evidence>
<reference evidence="2 4" key="1">
    <citation type="journal article" date="2011" name="Nature">
        <title>The Medicago genome provides insight into the evolution of rhizobial symbioses.</title>
        <authorList>
            <person name="Young N.D."/>
            <person name="Debelle F."/>
            <person name="Oldroyd G.E."/>
            <person name="Geurts R."/>
            <person name="Cannon S.B."/>
            <person name="Udvardi M.K."/>
            <person name="Benedito V.A."/>
            <person name="Mayer K.F."/>
            <person name="Gouzy J."/>
            <person name="Schoof H."/>
            <person name="Van de Peer Y."/>
            <person name="Proost S."/>
            <person name="Cook D.R."/>
            <person name="Meyers B.C."/>
            <person name="Spannagl M."/>
            <person name="Cheung F."/>
            <person name="De Mita S."/>
            <person name="Krishnakumar V."/>
            <person name="Gundlach H."/>
            <person name="Zhou S."/>
            <person name="Mudge J."/>
            <person name="Bharti A.K."/>
            <person name="Murray J.D."/>
            <person name="Naoumkina M.A."/>
            <person name="Rosen B."/>
            <person name="Silverstein K.A."/>
            <person name="Tang H."/>
            <person name="Rombauts S."/>
            <person name="Zhao P.X."/>
            <person name="Zhou P."/>
            <person name="Barbe V."/>
            <person name="Bardou P."/>
            <person name="Bechner M."/>
            <person name="Bellec A."/>
            <person name="Berger A."/>
            <person name="Berges H."/>
            <person name="Bidwell S."/>
            <person name="Bisseling T."/>
            <person name="Choisne N."/>
            <person name="Couloux A."/>
            <person name="Denny R."/>
            <person name="Deshpande S."/>
            <person name="Dai X."/>
            <person name="Doyle J.J."/>
            <person name="Dudez A.M."/>
            <person name="Farmer A.D."/>
            <person name="Fouteau S."/>
            <person name="Franken C."/>
            <person name="Gibelin C."/>
            <person name="Gish J."/>
            <person name="Goldstein S."/>
            <person name="Gonzalez A.J."/>
            <person name="Green P.J."/>
            <person name="Hallab A."/>
            <person name="Hartog M."/>
            <person name="Hua A."/>
            <person name="Humphray S.J."/>
            <person name="Jeong D.H."/>
            <person name="Jing Y."/>
            <person name="Jocker A."/>
            <person name="Kenton S.M."/>
            <person name="Kim D.J."/>
            <person name="Klee K."/>
            <person name="Lai H."/>
            <person name="Lang C."/>
            <person name="Lin S."/>
            <person name="Macmil S.L."/>
            <person name="Magdelenat G."/>
            <person name="Matthews L."/>
            <person name="McCorrison J."/>
            <person name="Monaghan E.L."/>
            <person name="Mun J.H."/>
            <person name="Najar F.Z."/>
            <person name="Nicholson C."/>
            <person name="Noirot C."/>
            <person name="O'Bleness M."/>
            <person name="Paule C.R."/>
            <person name="Poulain J."/>
            <person name="Prion F."/>
            <person name="Qin B."/>
            <person name="Qu C."/>
            <person name="Retzel E.F."/>
            <person name="Riddle C."/>
            <person name="Sallet E."/>
            <person name="Samain S."/>
            <person name="Samson N."/>
            <person name="Sanders I."/>
            <person name="Saurat O."/>
            <person name="Scarpelli C."/>
            <person name="Schiex T."/>
            <person name="Segurens B."/>
            <person name="Severin A.J."/>
            <person name="Sherrier D.J."/>
            <person name="Shi R."/>
            <person name="Sims S."/>
            <person name="Singer S.R."/>
            <person name="Sinharoy S."/>
            <person name="Sterck L."/>
            <person name="Viollet A."/>
            <person name="Wang B.B."/>
            <person name="Wang K."/>
            <person name="Wang M."/>
            <person name="Wang X."/>
            <person name="Warfsmann J."/>
            <person name="Weissenbach J."/>
            <person name="White D.D."/>
            <person name="White J.D."/>
            <person name="Wiley G.B."/>
            <person name="Wincker P."/>
            <person name="Xing Y."/>
            <person name="Yang L."/>
            <person name="Yao Z."/>
            <person name="Ying F."/>
            <person name="Zhai J."/>
            <person name="Zhou L."/>
            <person name="Zuber A."/>
            <person name="Denarie J."/>
            <person name="Dixon R.A."/>
            <person name="May G.D."/>
            <person name="Schwartz D.C."/>
            <person name="Rogers J."/>
            <person name="Quetier F."/>
            <person name="Town C.D."/>
            <person name="Roe B.A."/>
        </authorList>
    </citation>
    <scope>NUCLEOTIDE SEQUENCE [LARGE SCALE GENOMIC DNA]</scope>
    <source>
        <strain evidence="2">A17</strain>
        <strain evidence="3 4">cv. Jemalong A17</strain>
    </source>
</reference>
<name>A0A072UJJ9_MEDTR</name>
<sequence>MSSANHSAPKLKNQGDCKVSLLDLPDEIVHCILKRLSPQDLYRISQVCSRLRNISRGDCLWEKHVEQKWSRLVGDDAYHEWEYHTTKYKELLVDQNLSEPFGTISGDSPSQRLHSYLKINRTLIGLIKNHSKMALYILLETGRFWFPAQVYKATLQILYCYDAIVSYDSKTDTFRARSPNLGRQWIQGDIPWDMLRIPPPKTFLVDYYEYTDLDELKPGDLIEIQKRRRIGFPICDWAHGIVFHLESCYEDVNNCSCQKSDTLTMGIFKCNSRKDYVMSKSMKHKNAYREFNFLKGIRKSLDEEEIEKWNDLITTNNRFATDE</sequence>
<dbReference type="InterPro" id="IPR001810">
    <property type="entry name" value="F-box_dom"/>
</dbReference>
<dbReference type="SMART" id="SM00256">
    <property type="entry name" value="FBOX"/>
    <property type="match status" value="1"/>
</dbReference>
<dbReference type="SUPFAM" id="SSF81383">
    <property type="entry name" value="F-box domain"/>
    <property type="match status" value="1"/>
</dbReference>
<protein>
    <submittedName>
        <fullName evidence="2">F-box plant-like protein</fullName>
    </submittedName>
</protein>
<organism evidence="2 4">
    <name type="scientific">Medicago truncatula</name>
    <name type="common">Barrel medic</name>
    <name type="synonym">Medicago tribuloides</name>
    <dbReference type="NCBI Taxonomy" id="3880"/>
    <lineage>
        <taxon>Eukaryota</taxon>
        <taxon>Viridiplantae</taxon>
        <taxon>Streptophyta</taxon>
        <taxon>Embryophyta</taxon>
        <taxon>Tracheophyta</taxon>
        <taxon>Spermatophyta</taxon>
        <taxon>Magnoliopsida</taxon>
        <taxon>eudicotyledons</taxon>
        <taxon>Gunneridae</taxon>
        <taxon>Pentapetalae</taxon>
        <taxon>rosids</taxon>
        <taxon>fabids</taxon>
        <taxon>Fabales</taxon>
        <taxon>Fabaceae</taxon>
        <taxon>Papilionoideae</taxon>
        <taxon>50 kb inversion clade</taxon>
        <taxon>NPAAA clade</taxon>
        <taxon>Hologalegina</taxon>
        <taxon>IRL clade</taxon>
        <taxon>Trifolieae</taxon>
        <taxon>Medicago</taxon>
    </lineage>
</organism>
<evidence type="ECO:0000313" key="2">
    <source>
        <dbReference type="EMBL" id="KEH26010.1"/>
    </source>
</evidence>
<dbReference type="Gene3D" id="1.20.1280.50">
    <property type="match status" value="1"/>
</dbReference>
<dbReference type="Pfam" id="PF12937">
    <property type="entry name" value="F-box-like"/>
    <property type="match status" value="1"/>
</dbReference>
<reference evidence="2 4" key="2">
    <citation type="journal article" date="2014" name="BMC Genomics">
        <title>An improved genome release (version Mt4.0) for the model legume Medicago truncatula.</title>
        <authorList>
            <person name="Tang H."/>
            <person name="Krishnakumar V."/>
            <person name="Bidwell S."/>
            <person name="Rosen B."/>
            <person name="Chan A."/>
            <person name="Zhou S."/>
            <person name="Gentzbittel L."/>
            <person name="Childs K.L."/>
            <person name="Yandell M."/>
            <person name="Gundlach H."/>
            <person name="Mayer K.F."/>
            <person name="Schwartz D.C."/>
            <person name="Town C.D."/>
        </authorList>
    </citation>
    <scope>GENOME REANNOTATION</scope>
    <source>
        <strain evidence="2">A17</strain>
        <strain evidence="3 4">cv. Jemalong A17</strain>
    </source>
</reference>